<reference evidence="14" key="1">
    <citation type="journal article" date="2013" name="Sci. Rep.">
        <title>Metagenomics uncovers a new group of low GC and ultra-small marine Actinobacteria.</title>
        <authorList>
            <person name="Ghai R."/>
            <person name="Mizuno C.M."/>
            <person name="Picazo A."/>
            <person name="Camacho A."/>
            <person name="Rodriguez-Valera F."/>
        </authorList>
    </citation>
    <scope>NUCLEOTIDE SEQUENCE</scope>
</reference>
<evidence type="ECO:0000256" key="8">
    <source>
        <dbReference type="ARBA" id="ARBA00023125"/>
    </source>
</evidence>
<dbReference type="PANTHER" id="PTHR10211:SF0">
    <property type="entry name" value="DEOXYRIBODIPYRIMIDINE PHOTO-LYASE"/>
    <property type="match status" value="1"/>
</dbReference>
<evidence type="ECO:0000256" key="11">
    <source>
        <dbReference type="ARBA" id="ARBA00031671"/>
    </source>
</evidence>
<comment type="catalytic activity">
    <reaction evidence="12">
        <text>cyclobutadipyrimidine (in DNA) = 2 pyrimidine residues (in DNA).</text>
        <dbReference type="EC" id="4.1.99.3"/>
    </reaction>
</comment>
<sequence>MLEVPITRITTLNDEQPNMEAPYVLYWMIAFRRVNYNFSLQRAIEWANKLSKPLLIFEPIAIDYPMASIRFHKFAIEGMRDIQKQIKDSKAFYFPYIEESKGVGDKLLFDLAKDAAVVITDDYPTYFVPQMTAEAKGNINTTYELVDSNGILPIRIAEKEYVRAHDFRRFMHKNIEDFLVEFPVENPLDYLNIQFDPKISKSLTQNYKLEDFNEINIQKFLDNLSVDKSVEISEIVGGYDAAKSRLDYFTKKGFNDYAKRRSHPSEDASSQLSPYFHFGHISTFEVFEKIISNESWSVENIDPNFVGRREGWWGGSSNLESFFDELITWRELGYHTCVKRANYDQYQSLPEWAIKTLDDHAKDKREYVYDLSELTNGETHDEIWNAAQNQLRTEGRIHNYLRMLWGKKILEWTPNPQIALSYLIDLNDRFALDGRDPNSYSGVFWILGRYDRAWGPERPIYGKIRYMTSKSTATKFNLKPYLEKWNQEVKA</sequence>
<evidence type="ECO:0000256" key="6">
    <source>
        <dbReference type="ARBA" id="ARBA00022763"/>
    </source>
</evidence>
<dbReference type="InterPro" id="IPR006050">
    <property type="entry name" value="DNA_photolyase_N"/>
</dbReference>
<keyword evidence="6" id="KW-0227">DNA damage</keyword>
<evidence type="ECO:0000256" key="10">
    <source>
        <dbReference type="ARBA" id="ARBA00023239"/>
    </source>
</evidence>
<dbReference type="FunFam" id="1.10.579.10:FF:000002">
    <property type="entry name" value="Deoxyribodipyrimidine photolyase"/>
    <property type="match status" value="1"/>
</dbReference>
<feature type="domain" description="Photolyase/cryptochrome alpha/beta" evidence="13">
    <location>
        <begin position="22"/>
        <end position="154"/>
    </location>
</feature>
<evidence type="ECO:0000259" key="13">
    <source>
        <dbReference type="PROSITE" id="PS51645"/>
    </source>
</evidence>
<dbReference type="Gene3D" id="1.25.40.80">
    <property type="match status" value="1"/>
</dbReference>
<dbReference type="GO" id="GO:0003677">
    <property type="term" value="F:DNA binding"/>
    <property type="evidence" value="ECO:0007669"/>
    <property type="project" value="UniProtKB-KW"/>
</dbReference>
<keyword evidence="5" id="KW-0285">Flavoprotein</keyword>
<dbReference type="InterPro" id="IPR052219">
    <property type="entry name" value="Photolyase_Class-2"/>
</dbReference>
<protein>
    <recommendedName>
        <fullName evidence="4">Deoxyribodipyrimidine photo-lyase</fullName>
        <ecNumber evidence="3">4.1.99.3</ecNumber>
    </recommendedName>
    <alternativeName>
        <fullName evidence="11">DNA photolyase</fullName>
    </alternativeName>
</protein>
<keyword evidence="8" id="KW-0238">DNA-binding</keyword>
<name>S5DQQ6_9ACTN</name>
<dbReference type="AlphaFoldDB" id="S5DQQ6"/>
<dbReference type="GO" id="GO:0000719">
    <property type="term" value="P:photoreactive repair"/>
    <property type="evidence" value="ECO:0007669"/>
    <property type="project" value="TreeGrafter"/>
</dbReference>
<dbReference type="EMBL" id="KC811147">
    <property type="protein sequence ID" value="AGQ19968.1"/>
    <property type="molecule type" value="Genomic_DNA"/>
</dbReference>
<dbReference type="Gene3D" id="1.10.579.10">
    <property type="entry name" value="DNA Cyclobutane Dipyrimidine Photolyase, subunit A, domain 3"/>
    <property type="match status" value="1"/>
</dbReference>
<dbReference type="InterPro" id="IPR036134">
    <property type="entry name" value="Crypto/Photolyase_FAD-like_sf"/>
</dbReference>
<keyword evidence="7" id="KW-0274">FAD</keyword>
<evidence type="ECO:0000256" key="7">
    <source>
        <dbReference type="ARBA" id="ARBA00022827"/>
    </source>
</evidence>
<dbReference type="InterPro" id="IPR036155">
    <property type="entry name" value="Crypto/Photolyase_N_sf"/>
</dbReference>
<dbReference type="GO" id="GO:0003904">
    <property type="term" value="F:deoxyribodipyrimidine photo-lyase activity"/>
    <property type="evidence" value="ECO:0007669"/>
    <property type="project" value="UniProtKB-EC"/>
</dbReference>
<evidence type="ECO:0000256" key="2">
    <source>
        <dbReference type="ARBA" id="ARBA00006409"/>
    </source>
</evidence>
<comment type="similarity">
    <text evidence="2">Belongs to the DNA photolyase class-2 family.</text>
</comment>
<evidence type="ECO:0000256" key="1">
    <source>
        <dbReference type="ARBA" id="ARBA00001974"/>
    </source>
</evidence>
<accession>S5DQQ6</accession>
<evidence type="ECO:0000256" key="3">
    <source>
        <dbReference type="ARBA" id="ARBA00013149"/>
    </source>
</evidence>
<dbReference type="SUPFAM" id="SSF52425">
    <property type="entry name" value="Cryptochrome/photolyase, N-terminal domain"/>
    <property type="match status" value="1"/>
</dbReference>
<dbReference type="PROSITE" id="PS51645">
    <property type="entry name" value="PHR_CRY_ALPHA_BETA"/>
    <property type="match status" value="1"/>
</dbReference>
<dbReference type="Gene3D" id="3.40.50.620">
    <property type="entry name" value="HUPs"/>
    <property type="match status" value="1"/>
</dbReference>
<evidence type="ECO:0000313" key="14">
    <source>
        <dbReference type="EMBL" id="AGQ19968.1"/>
    </source>
</evidence>
<comment type="cofactor">
    <cofactor evidence="1">
        <name>FAD</name>
        <dbReference type="ChEBI" id="CHEBI:57692"/>
    </cofactor>
</comment>
<evidence type="ECO:0000256" key="5">
    <source>
        <dbReference type="ARBA" id="ARBA00022630"/>
    </source>
</evidence>
<organism evidence="14">
    <name type="scientific">Candidatus Actinomarina minuta</name>
    <dbReference type="NCBI Taxonomy" id="1389454"/>
    <lineage>
        <taxon>Bacteria</taxon>
        <taxon>Bacillati</taxon>
        <taxon>Actinomycetota</taxon>
        <taxon>Actinomycetes</taxon>
        <taxon>Candidatus Actinomarinidae</taxon>
        <taxon>Candidatus Actinomarinales</taxon>
        <taxon>Candidatus Actinomarineae</taxon>
        <taxon>Candidatus Actinomarinaceae</taxon>
        <taxon>Candidatus Actinomarina</taxon>
    </lineage>
</organism>
<evidence type="ECO:0000256" key="12">
    <source>
        <dbReference type="ARBA" id="ARBA00033999"/>
    </source>
</evidence>
<proteinExistence type="inferred from homology"/>
<dbReference type="PANTHER" id="PTHR10211">
    <property type="entry name" value="DEOXYRIBODIPYRIMIDINE PHOTOLYASE"/>
    <property type="match status" value="1"/>
</dbReference>
<evidence type="ECO:0000256" key="9">
    <source>
        <dbReference type="ARBA" id="ARBA00023204"/>
    </source>
</evidence>
<dbReference type="EC" id="4.1.99.3" evidence="3"/>
<evidence type="ECO:0000256" key="4">
    <source>
        <dbReference type="ARBA" id="ARBA00014046"/>
    </source>
</evidence>
<dbReference type="InterPro" id="IPR014729">
    <property type="entry name" value="Rossmann-like_a/b/a_fold"/>
</dbReference>
<keyword evidence="10 14" id="KW-0456">Lyase</keyword>
<dbReference type="SUPFAM" id="SSF48173">
    <property type="entry name" value="Cryptochrome/photolyase FAD-binding domain"/>
    <property type="match status" value="1"/>
</dbReference>
<keyword evidence="9" id="KW-0234">DNA repair</keyword>